<protein>
    <submittedName>
        <fullName evidence="1">Uncharacterized protein</fullName>
    </submittedName>
</protein>
<proteinExistence type="predicted"/>
<name>A0A392V237_9FABA</name>
<feature type="non-terminal residue" evidence="1">
    <location>
        <position position="19"/>
    </location>
</feature>
<organism evidence="1 2">
    <name type="scientific">Trifolium medium</name>
    <dbReference type="NCBI Taxonomy" id="97028"/>
    <lineage>
        <taxon>Eukaryota</taxon>
        <taxon>Viridiplantae</taxon>
        <taxon>Streptophyta</taxon>
        <taxon>Embryophyta</taxon>
        <taxon>Tracheophyta</taxon>
        <taxon>Spermatophyta</taxon>
        <taxon>Magnoliopsida</taxon>
        <taxon>eudicotyledons</taxon>
        <taxon>Gunneridae</taxon>
        <taxon>Pentapetalae</taxon>
        <taxon>rosids</taxon>
        <taxon>fabids</taxon>
        <taxon>Fabales</taxon>
        <taxon>Fabaceae</taxon>
        <taxon>Papilionoideae</taxon>
        <taxon>50 kb inversion clade</taxon>
        <taxon>NPAAA clade</taxon>
        <taxon>Hologalegina</taxon>
        <taxon>IRL clade</taxon>
        <taxon>Trifolieae</taxon>
        <taxon>Trifolium</taxon>
    </lineage>
</organism>
<comment type="caution">
    <text evidence="1">The sequence shown here is derived from an EMBL/GenBank/DDBJ whole genome shotgun (WGS) entry which is preliminary data.</text>
</comment>
<sequence>MDLATLVPNLEPAGLDILS</sequence>
<accession>A0A392V237</accession>
<dbReference type="Proteomes" id="UP000265520">
    <property type="component" value="Unassembled WGS sequence"/>
</dbReference>
<dbReference type="EMBL" id="LXQA011041452">
    <property type="protein sequence ID" value="MCI82358.1"/>
    <property type="molecule type" value="Genomic_DNA"/>
</dbReference>
<dbReference type="AlphaFoldDB" id="A0A392V237"/>
<evidence type="ECO:0000313" key="2">
    <source>
        <dbReference type="Proteomes" id="UP000265520"/>
    </source>
</evidence>
<keyword evidence="2" id="KW-1185">Reference proteome</keyword>
<reference evidence="1 2" key="1">
    <citation type="journal article" date="2018" name="Front. Plant Sci.">
        <title>Red Clover (Trifolium pratense) and Zigzag Clover (T. medium) - A Picture of Genomic Similarities and Differences.</title>
        <authorList>
            <person name="Dluhosova J."/>
            <person name="Istvanek J."/>
            <person name="Nedelnik J."/>
            <person name="Repkova J."/>
        </authorList>
    </citation>
    <scope>NUCLEOTIDE SEQUENCE [LARGE SCALE GENOMIC DNA]</scope>
    <source>
        <strain evidence="2">cv. 10/8</strain>
        <tissue evidence="1">Leaf</tissue>
    </source>
</reference>
<evidence type="ECO:0000313" key="1">
    <source>
        <dbReference type="EMBL" id="MCI82358.1"/>
    </source>
</evidence>